<dbReference type="InterPro" id="IPR011629">
    <property type="entry name" value="CobW-like_C"/>
</dbReference>
<dbReference type="PANTHER" id="PTHR43603:SF1">
    <property type="entry name" value="ZINC-REGULATED GTPASE METALLOPROTEIN ACTIVATOR 1"/>
    <property type="match status" value="1"/>
</dbReference>
<sequence>MAVRHDITPDGLLHRVVHDWSSVRDRHTQPLEHGCLSCALRADLLPVLRGLVNGPSNPAEKPAQIIVGLPVSAEPHPLVHAVQSWPGAALVPGARAAAVIATASPATLFEDLFGDDLLAERGLELNPDDRRAVGEALATQLEYADAILFDAPAGPREHQLLDHLTSVRQARSVITEADSSDLLRINRSPDDPRGDLLRLPDSRTPSGRTPEIKDVWSLDLHSHKPFHPGRLHTELESLGQGPIRARGTFWLPGRPDVVGIWDGAGGQLSIGAAGTWPGSVRSTRLQVTGIGPQRESIQRAFSRALMTDHEMQQGLSRWDTIDDGFGPWLGDADIDDLSA</sequence>
<evidence type="ECO:0000256" key="1">
    <source>
        <dbReference type="SAM" id="MobiDB-lite"/>
    </source>
</evidence>
<protein>
    <submittedName>
        <fullName evidence="3">GTP-binding protein</fullName>
    </submittedName>
</protein>
<dbReference type="PANTHER" id="PTHR43603">
    <property type="entry name" value="COBW DOMAIN-CONTAINING PROTEIN DDB_G0274527"/>
    <property type="match status" value="1"/>
</dbReference>
<organism evidence="3 4">
    <name type="scientific">Kineosporia babensis</name>
    <dbReference type="NCBI Taxonomy" id="499548"/>
    <lineage>
        <taxon>Bacteria</taxon>
        <taxon>Bacillati</taxon>
        <taxon>Actinomycetota</taxon>
        <taxon>Actinomycetes</taxon>
        <taxon>Kineosporiales</taxon>
        <taxon>Kineosporiaceae</taxon>
        <taxon>Kineosporia</taxon>
    </lineage>
</organism>
<dbReference type="Proteomes" id="UP001138997">
    <property type="component" value="Unassembled WGS sequence"/>
</dbReference>
<evidence type="ECO:0000259" key="2">
    <source>
        <dbReference type="SMART" id="SM00833"/>
    </source>
</evidence>
<evidence type="ECO:0000313" key="4">
    <source>
        <dbReference type="Proteomes" id="UP001138997"/>
    </source>
</evidence>
<evidence type="ECO:0000313" key="3">
    <source>
        <dbReference type="EMBL" id="MCD5316423.1"/>
    </source>
</evidence>
<feature type="region of interest" description="Disordered" evidence="1">
    <location>
        <begin position="183"/>
        <end position="210"/>
    </location>
</feature>
<dbReference type="SMART" id="SM00833">
    <property type="entry name" value="CobW_C"/>
    <property type="match status" value="1"/>
</dbReference>
<gene>
    <name evidence="3" type="ORF">LR394_36560</name>
</gene>
<dbReference type="EMBL" id="JAJOMB010000029">
    <property type="protein sequence ID" value="MCD5316423.1"/>
    <property type="molecule type" value="Genomic_DNA"/>
</dbReference>
<name>A0A9X1T463_9ACTN</name>
<dbReference type="SUPFAM" id="SSF90002">
    <property type="entry name" value="Hypothetical protein YjiA, C-terminal domain"/>
    <property type="match status" value="1"/>
</dbReference>
<feature type="compositionally biased region" description="Basic and acidic residues" evidence="1">
    <location>
        <begin position="187"/>
        <end position="201"/>
    </location>
</feature>
<dbReference type="RefSeq" id="WP_231449270.1">
    <property type="nucleotide sequence ID" value="NZ_JAJOMB010000029.1"/>
</dbReference>
<reference evidence="3" key="1">
    <citation type="submission" date="2021-11" db="EMBL/GenBank/DDBJ databases">
        <title>Streptomyces corallinus and Kineosporia corallina sp. nov., two new coral-derived marine actinobacteria.</title>
        <authorList>
            <person name="Buangrab K."/>
            <person name="Sutthacheep M."/>
            <person name="Yeemin T."/>
            <person name="Harunari E."/>
            <person name="Igarashi Y."/>
            <person name="Sripreechasak P."/>
            <person name="Kanchanasin P."/>
            <person name="Tanasupawat S."/>
            <person name="Phongsopitanun W."/>
        </authorList>
    </citation>
    <scope>NUCLEOTIDE SEQUENCE</scope>
    <source>
        <strain evidence="3">JCM 31032</strain>
    </source>
</reference>
<dbReference type="InterPro" id="IPR027417">
    <property type="entry name" value="P-loop_NTPase"/>
</dbReference>
<proteinExistence type="predicted"/>
<dbReference type="Gene3D" id="3.40.50.300">
    <property type="entry name" value="P-loop containing nucleotide triphosphate hydrolases"/>
    <property type="match status" value="1"/>
</dbReference>
<dbReference type="Pfam" id="PF07683">
    <property type="entry name" value="CobW_C"/>
    <property type="match status" value="1"/>
</dbReference>
<accession>A0A9X1T463</accession>
<keyword evidence="4" id="KW-1185">Reference proteome</keyword>
<comment type="caution">
    <text evidence="3">The sequence shown here is derived from an EMBL/GenBank/DDBJ whole genome shotgun (WGS) entry which is preliminary data.</text>
</comment>
<dbReference type="InterPro" id="IPR051927">
    <property type="entry name" value="Zn_Chap_cDPG_Synth"/>
</dbReference>
<feature type="domain" description="CobW C-terminal" evidence="2">
    <location>
        <begin position="215"/>
        <end position="305"/>
    </location>
</feature>
<dbReference type="AlphaFoldDB" id="A0A9X1T463"/>